<evidence type="ECO:0000313" key="2">
    <source>
        <dbReference type="Proteomes" id="UP000748881"/>
    </source>
</evidence>
<reference evidence="1" key="1">
    <citation type="submission" date="2020-05" db="EMBL/GenBank/DDBJ databases">
        <title>Linking phenotype, genotype and ecology: antimicrobial resistance in the zoonotic pathogen Streptococcus suis.</title>
        <authorList>
            <person name="Hadjirin N.F."/>
            <person name="Miller E.L."/>
            <person name="Murray G.R."/>
            <person name="Yen P.L.K."/>
            <person name="Phuc H.D."/>
            <person name="Wileman T.M."/>
            <person name="Hernandez-Garcia J."/>
            <person name="Williamson S.M."/>
            <person name="Parkhill J."/>
            <person name="Maskell D.J."/>
            <person name="Zhou R."/>
            <person name="Fittipaldi N."/>
            <person name="Gottschalk M."/>
            <person name="Tucker A.D.W."/>
            <person name="Hoa N.T."/>
            <person name="Welch J."/>
            <person name="Weinert L.A."/>
        </authorList>
    </citation>
    <scope>NUCLEOTIDE SEQUENCE</scope>
    <source>
        <strain evidence="1">TMW_SS111</strain>
    </source>
</reference>
<sequence>MKLTFNLSDLVASVINIPSPDNHEEIFDWIRTANRKESSLSSIEISSGMLRGFIEETFGIGFDLAKYDHASHNRNQLNKLIKQVTTTERAKKTVLNFDEYKKLLELEEFSHFIIKRMEIDFLAEDQSKLYNELMFLQAARYEHTYQYKKDKKYQLLSIAHALSLFPNFADAVRAYYCLYIERSNVDYPVNEQESELLEIIHYRYVQNDPSVHKYETVTEITFSDDITILYNFLEDIDRWDRKTEDSTGSYVYLNAMISKLYSRADFVTNWYIKEIGQISLNRPLSDDD</sequence>
<name>A0A9Q5BT91_STRSU</name>
<dbReference type="RefSeq" id="WP_171997239.1">
    <property type="nucleotide sequence ID" value="NZ_CP102135.1"/>
</dbReference>
<dbReference type="Proteomes" id="UP000748881">
    <property type="component" value="Unassembled WGS sequence"/>
</dbReference>
<proteinExistence type="predicted"/>
<protein>
    <submittedName>
        <fullName evidence="1">Uncharacterized protein</fullName>
    </submittedName>
</protein>
<dbReference type="AlphaFoldDB" id="A0A9Q5BT91"/>
<accession>A0A9Q5BT91</accession>
<gene>
    <name evidence="1" type="ORF">HO898_04950</name>
</gene>
<dbReference type="EMBL" id="JABLKP010000005">
    <property type="protein sequence ID" value="NQP83094.1"/>
    <property type="molecule type" value="Genomic_DNA"/>
</dbReference>
<comment type="caution">
    <text evidence="1">The sequence shown here is derived from an EMBL/GenBank/DDBJ whole genome shotgun (WGS) entry which is preliminary data.</text>
</comment>
<evidence type="ECO:0000313" key="1">
    <source>
        <dbReference type="EMBL" id="NQP83094.1"/>
    </source>
</evidence>
<organism evidence="1 2">
    <name type="scientific">Streptococcus suis</name>
    <dbReference type="NCBI Taxonomy" id="1307"/>
    <lineage>
        <taxon>Bacteria</taxon>
        <taxon>Bacillati</taxon>
        <taxon>Bacillota</taxon>
        <taxon>Bacilli</taxon>
        <taxon>Lactobacillales</taxon>
        <taxon>Streptococcaceae</taxon>
        <taxon>Streptococcus</taxon>
    </lineage>
</organism>